<sequence>MFFRFLAFLATITLTTATLQELSIDAEISATSQIGRTLLSKARSLENNNADFSWVSGYSIKFVKCATSQDYFAGQYFGGNNNNNNNNKNDNRNGYGGMYEERLVHFKLCLSNSCSSCDKGGDYVIDLNEFVEAVVESKLSAQEYNCEKQKERCQYTCQNANDDQACEYQCYANSGLSYCDNEAQNQNRNGNWYQQFDLQEAVNCKKLDIDKDALQYYMYNNGGANQYQYYGKEMGLYVGPYCSVNGKKIMLGVFMDETCSFAAPQGIYNKFSLGKYIPYQTESLVESGCISCAEPKDYDQQNYNDQQDADSVTEVCERLYEESGKCETNMNIYYPNTYACEFIKSLKASGTKMSNKSKAIPAKVFAGLFATTTIIFGGVAYFLHQKVQRVGVSLNADDNGQLA</sequence>
<keyword evidence="1" id="KW-1133">Transmembrane helix</keyword>
<keyword evidence="2" id="KW-0732">Signal</keyword>
<name>A0ABD3Q7J9_9STRA</name>
<feature type="chain" id="PRO_5044744502" evidence="2">
    <location>
        <begin position="18"/>
        <end position="403"/>
    </location>
</feature>
<protein>
    <submittedName>
        <fullName evidence="3">Uncharacterized protein</fullName>
    </submittedName>
</protein>
<feature type="signal peptide" evidence="2">
    <location>
        <begin position="1"/>
        <end position="17"/>
    </location>
</feature>
<comment type="caution">
    <text evidence="3">The sequence shown here is derived from an EMBL/GenBank/DDBJ whole genome shotgun (WGS) entry which is preliminary data.</text>
</comment>
<organism evidence="3 4">
    <name type="scientific">Cyclotella cryptica</name>
    <dbReference type="NCBI Taxonomy" id="29204"/>
    <lineage>
        <taxon>Eukaryota</taxon>
        <taxon>Sar</taxon>
        <taxon>Stramenopiles</taxon>
        <taxon>Ochrophyta</taxon>
        <taxon>Bacillariophyta</taxon>
        <taxon>Coscinodiscophyceae</taxon>
        <taxon>Thalassiosirophycidae</taxon>
        <taxon>Stephanodiscales</taxon>
        <taxon>Stephanodiscaceae</taxon>
        <taxon>Cyclotella</taxon>
    </lineage>
</organism>
<evidence type="ECO:0000256" key="2">
    <source>
        <dbReference type="SAM" id="SignalP"/>
    </source>
</evidence>
<dbReference type="AlphaFoldDB" id="A0ABD3Q7J9"/>
<keyword evidence="1" id="KW-0812">Transmembrane</keyword>
<dbReference type="EMBL" id="JABMIG020000063">
    <property type="protein sequence ID" value="KAL3796418.1"/>
    <property type="molecule type" value="Genomic_DNA"/>
</dbReference>
<feature type="transmembrane region" description="Helical" evidence="1">
    <location>
        <begin position="364"/>
        <end position="383"/>
    </location>
</feature>
<keyword evidence="1" id="KW-0472">Membrane</keyword>
<reference evidence="3 4" key="1">
    <citation type="journal article" date="2020" name="G3 (Bethesda)">
        <title>Improved Reference Genome for Cyclotella cryptica CCMP332, a Model for Cell Wall Morphogenesis, Salinity Adaptation, and Lipid Production in Diatoms (Bacillariophyta).</title>
        <authorList>
            <person name="Roberts W.R."/>
            <person name="Downey K.M."/>
            <person name="Ruck E.C."/>
            <person name="Traller J.C."/>
            <person name="Alverson A.J."/>
        </authorList>
    </citation>
    <scope>NUCLEOTIDE SEQUENCE [LARGE SCALE GENOMIC DNA]</scope>
    <source>
        <strain evidence="3 4">CCMP332</strain>
    </source>
</reference>
<evidence type="ECO:0000313" key="4">
    <source>
        <dbReference type="Proteomes" id="UP001516023"/>
    </source>
</evidence>
<gene>
    <name evidence="3" type="ORF">HJC23_004215</name>
</gene>
<evidence type="ECO:0000256" key="1">
    <source>
        <dbReference type="SAM" id="Phobius"/>
    </source>
</evidence>
<accession>A0ABD3Q7J9</accession>
<dbReference type="Proteomes" id="UP001516023">
    <property type="component" value="Unassembled WGS sequence"/>
</dbReference>
<evidence type="ECO:0000313" key="3">
    <source>
        <dbReference type="EMBL" id="KAL3796418.1"/>
    </source>
</evidence>
<proteinExistence type="predicted"/>
<keyword evidence="4" id="KW-1185">Reference proteome</keyword>